<evidence type="ECO:0000256" key="9">
    <source>
        <dbReference type="ARBA" id="ARBA00024910"/>
    </source>
</evidence>
<gene>
    <name evidence="12" type="ORF">ABSH63_00630</name>
</gene>
<protein>
    <recommendedName>
        <fullName evidence="3">Cell division protein ZapA</fullName>
    </recommendedName>
    <alternativeName>
        <fullName evidence="11">Z ring-associated protein ZapA</fullName>
    </alternativeName>
</protein>
<comment type="similarity">
    <text evidence="2">Belongs to the ZapA family. Type 1 subfamily.</text>
</comment>
<evidence type="ECO:0000256" key="5">
    <source>
        <dbReference type="ARBA" id="ARBA00022618"/>
    </source>
</evidence>
<comment type="function">
    <text evidence="9">Activator of cell division through the inhibition of FtsZ GTPase activity, therefore promoting FtsZ assembly into bundles of protofilaments necessary for the formation of the division Z ring. It is recruited early at mid-cell but it is not essential for cell division.</text>
</comment>
<evidence type="ECO:0000256" key="4">
    <source>
        <dbReference type="ARBA" id="ARBA00022490"/>
    </source>
</evidence>
<dbReference type="InterPro" id="IPR042233">
    <property type="entry name" value="Cell_div_ZapA_N"/>
</dbReference>
<dbReference type="Gene3D" id="1.20.5.50">
    <property type="match status" value="1"/>
</dbReference>
<evidence type="ECO:0000256" key="8">
    <source>
        <dbReference type="ARBA" id="ARBA00023306"/>
    </source>
</evidence>
<evidence type="ECO:0000256" key="11">
    <source>
        <dbReference type="ARBA" id="ARBA00033158"/>
    </source>
</evidence>
<comment type="subunit">
    <text evidence="10">Homodimer. Interacts with FtsZ.</text>
</comment>
<dbReference type="Pfam" id="PF05164">
    <property type="entry name" value="ZapA"/>
    <property type="match status" value="1"/>
</dbReference>
<dbReference type="GO" id="GO:0051301">
    <property type="term" value="P:cell division"/>
    <property type="evidence" value="ECO:0007669"/>
    <property type="project" value="UniProtKB-KW"/>
</dbReference>
<evidence type="ECO:0000313" key="13">
    <source>
        <dbReference type="Proteomes" id="UP001465331"/>
    </source>
</evidence>
<sequence length="110" mass="12008">MNSKESAAKPAQEPLSITVRIMGKEYSVICPAEEHEALVKSADFLNERMTSIRRRGKALGTEKIAVMAALNIARELLELKGVEGVASASPESVHRLRQLSLDIDSSLSME</sequence>
<evidence type="ECO:0000256" key="7">
    <source>
        <dbReference type="ARBA" id="ARBA00023210"/>
    </source>
</evidence>
<dbReference type="InterPro" id="IPR007838">
    <property type="entry name" value="Cell_div_ZapA-like"/>
</dbReference>
<evidence type="ECO:0000256" key="1">
    <source>
        <dbReference type="ARBA" id="ARBA00004496"/>
    </source>
</evidence>
<dbReference type="Proteomes" id="UP001465331">
    <property type="component" value="Unassembled WGS sequence"/>
</dbReference>
<comment type="subcellular location">
    <subcellularLocation>
        <location evidence="1">Cytoplasm</location>
    </subcellularLocation>
</comment>
<comment type="caution">
    <text evidence="12">The sequence shown here is derived from an EMBL/GenBank/DDBJ whole genome shotgun (WGS) entry which is preliminary data.</text>
</comment>
<dbReference type="InterPro" id="IPR036192">
    <property type="entry name" value="Cell_div_ZapA-like_sf"/>
</dbReference>
<organism evidence="12 13">
    <name type="scientific">Sinimarinibacterium thermocellulolyticum</name>
    <dbReference type="NCBI Taxonomy" id="3170016"/>
    <lineage>
        <taxon>Bacteria</taxon>
        <taxon>Pseudomonadati</taxon>
        <taxon>Pseudomonadota</taxon>
        <taxon>Gammaproteobacteria</taxon>
        <taxon>Nevskiales</taxon>
        <taxon>Nevskiaceae</taxon>
        <taxon>Sinimarinibacterium</taxon>
    </lineage>
</organism>
<evidence type="ECO:0000256" key="2">
    <source>
        <dbReference type="ARBA" id="ARBA00010074"/>
    </source>
</evidence>
<keyword evidence="4" id="KW-0963">Cytoplasm</keyword>
<dbReference type="PANTHER" id="PTHR34981">
    <property type="entry name" value="CELL DIVISION PROTEIN ZAPA"/>
    <property type="match status" value="1"/>
</dbReference>
<reference evidence="12 13" key="1">
    <citation type="submission" date="2024-06" db="EMBL/GenBank/DDBJ databases">
        <authorList>
            <person name="Li Z."/>
            <person name="Jiang Y."/>
        </authorList>
    </citation>
    <scope>NUCLEOTIDE SEQUENCE [LARGE SCALE GENOMIC DNA]</scope>
    <source>
        <strain evidence="12 13">HSW-8</strain>
    </source>
</reference>
<keyword evidence="7" id="KW-0717">Septation</keyword>
<dbReference type="Gene3D" id="3.30.160.880">
    <property type="entry name" value="Cell division protein ZapA protomer, N-terminal domain"/>
    <property type="match status" value="1"/>
</dbReference>
<dbReference type="SUPFAM" id="SSF102829">
    <property type="entry name" value="Cell division protein ZapA-like"/>
    <property type="match status" value="1"/>
</dbReference>
<evidence type="ECO:0000313" key="12">
    <source>
        <dbReference type="EMBL" id="MES0872522.1"/>
    </source>
</evidence>
<name>A0ABV2A5M1_9GAMM</name>
<dbReference type="PANTHER" id="PTHR34981:SF1">
    <property type="entry name" value="CELL DIVISION PROTEIN ZAPA"/>
    <property type="match status" value="1"/>
</dbReference>
<evidence type="ECO:0000256" key="6">
    <source>
        <dbReference type="ARBA" id="ARBA00023054"/>
    </source>
</evidence>
<proteinExistence type="inferred from homology"/>
<keyword evidence="8" id="KW-0131">Cell cycle</keyword>
<evidence type="ECO:0000256" key="3">
    <source>
        <dbReference type="ARBA" id="ARBA00015195"/>
    </source>
</evidence>
<dbReference type="RefSeq" id="WP_352886447.1">
    <property type="nucleotide sequence ID" value="NZ_JBEPIJ010000001.1"/>
</dbReference>
<dbReference type="EMBL" id="JBEPIJ010000001">
    <property type="protein sequence ID" value="MES0872522.1"/>
    <property type="molecule type" value="Genomic_DNA"/>
</dbReference>
<keyword evidence="13" id="KW-1185">Reference proteome</keyword>
<keyword evidence="6" id="KW-0175">Coiled coil</keyword>
<accession>A0ABV2A5M1</accession>
<keyword evidence="5 12" id="KW-0132">Cell division</keyword>
<evidence type="ECO:0000256" key="10">
    <source>
        <dbReference type="ARBA" id="ARBA00026068"/>
    </source>
</evidence>